<dbReference type="Gene3D" id="1.10.3450.10">
    <property type="entry name" value="TTHA0068-like"/>
    <property type="match status" value="1"/>
</dbReference>
<reference evidence="1" key="1">
    <citation type="submission" date="2019-09" db="EMBL/GenBank/DDBJ databases">
        <title>Characterisation of the sponge microbiome using genome-centric metagenomics.</title>
        <authorList>
            <person name="Engelberts J.P."/>
            <person name="Robbins S.J."/>
            <person name="De Goeij J.M."/>
            <person name="Aranda M."/>
            <person name="Bell S.C."/>
            <person name="Webster N.S."/>
        </authorList>
    </citation>
    <scope>NUCLEOTIDE SEQUENCE</scope>
    <source>
        <strain evidence="1">SB0662_bin_9</strain>
    </source>
</reference>
<dbReference type="Pfam" id="PF03745">
    <property type="entry name" value="DUF309"/>
    <property type="match status" value="1"/>
</dbReference>
<proteinExistence type="predicted"/>
<dbReference type="PANTHER" id="PTHR34796">
    <property type="entry name" value="EXPRESSED PROTEIN"/>
    <property type="match status" value="1"/>
</dbReference>
<comment type="caution">
    <text evidence="1">The sequence shown here is derived from an EMBL/GenBank/DDBJ whole genome shotgun (WGS) entry which is preliminary data.</text>
</comment>
<dbReference type="PANTHER" id="PTHR34796:SF1">
    <property type="entry name" value="EXPRESSED PROTEIN"/>
    <property type="match status" value="1"/>
</dbReference>
<dbReference type="InterPro" id="IPR023203">
    <property type="entry name" value="TTHA0068_sf"/>
</dbReference>
<protein>
    <submittedName>
        <fullName evidence="1">DUF309 domain-containing protein</fullName>
    </submittedName>
</protein>
<dbReference type="SUPFAM" id="SSF140663">
    <property type="entry name" value="TTHA0068-like"/>
    <property type="match status" value="1"/>
</dbReference>
<sequence>MPDGGLDPLSADAAEGVRLFNTGRYHAQHEAFEDAWNAELRPVREMYQGILQIGLAFLQLQNRNRPGSIKMFGRGVPRLRPLPDVVQGVQIRRFLSESLQVFQALSDAGRRPNWSSLERDLPSVHVIEPG</sequence>
<accession>A0A6B1DUD6</accession>
<name>A0A6B1DUD6_9CHLR</name>
<organism evidence="1">
    <name type="scientific">Caldilineaceae bacterium SB0662_bin_9</name>
    <dbReference type="NCBI Taxonomy" id="2605258"/>
    <lineage>
        <taxon>Bacteria</taxon>
        <taxon>Bacillati</taxon>
        <taxon>Chloroflexota</taxon>
        <taxon>Caldilineae</taxon>
        <taxon>Caldilineales</taxon>
        <taxon>Caldilineaceae</taxon>
    </lineage>
</organism>
<dbReference type="InterPro" id="IPR005500">
    <property type="entry name" value="DUF309"/>
</dbReference>
<dbReference type="AlphaFoldDB" id="A0A6B1DUD6"/>
<dbReference type="EMBL" id="VXPY01000040">
    <property type="protein sequence ID" value="MYD89984.1"/>
    <property type="molecule type" value="Genomic_DNA"/>
</dbReference>
<evidence type="ECO:0000313" key="1">
    <source>
        <dbReference type="EMBL" id="MYD89984.1"/>
    </source>
</evidence>
<gene>
    <name evidence="1" type="ORF">F4Y08_06545</name>
</gene>